<evidence type="ECO:0000259" key="1">
    <source>
        <dbReference type="Pfam" id="PF22262"/>
    </source>
</evidence>
<evidence type="ECO:0000313" key="3">
    <source>
        <dbReference type="Proteomes" id="UP000254101"/>
    </source>
</evidence>
<protein>
    <recommendedName>
        <fullName evidence="1">DUF6950 domain-containing protein</fullName>
    </recommendedName>
</protein>
<dbReference type="EMBL" id="QRBB01000001">
    <property type="protein sequence ID" value="RDS76998.1"/>
    <property type="molecule type" value="Genomic_DNA"/>
</dbReference>
<proteinExistence type="predicted"/>
<dbReference type="OrthoDB" id="7210727at2"/>
<reference evidence="2 3" key="1">
    <citation type="submission" date="2018-07" db="EMBL/GenBank/DDBJ databases">
        <title>Erythrobacter nanhaiensis sp. nov., a novel member of the genus Erythrobacter isolated from the South China Sea.</title>
        <authorList>
            <person name="Chen X."/>
            <person name="Liu J."/>
        </authorList>
    </citation>
    <scope>NUCLEOTIDE SEQUENCE [LARGE SCALE GENOMIC DNA]</scope>
    <source>
        <strain evidence="2 3">S-5</strain>
    </source>
</reference>
<sequence>MMPDLLRRQHATEATLAKYRERPLDWASRTTCVHMARFHLRQMGHRPPPMPDIRSALGARRALKKRRWDDVAAMLDAVLPGARIAPLAMLLGDLAVVRGDQGLDAILLHAGNEALGWHENGSRIVPMIVHEYVGAWRV</sequence>
<accession>A0A395LJ62</accession>
<keyword evidence="3" id="KW-1185">Reference proteome</keyword>
<dbReference type="InterPro" id="IPR053802">
    <property type="entry name" value="DUF6950"/>
</dbReference>
<comment type="caution">
    <text evidence="2">The sequence shown here is derived from an EMBL/GenBank/DDBJ whole genome shotgun (WGS) entry which is preliminary data.</text>
</comment>
<dbReference type="AlphaFoldDB" id="A0A395LJ62"/>
<gene>
    <name evidence="2" type="ORF">DL238_04830</name>
</gene>
<organism evidence="2 3">
    <name type="scientific">Alteriqipengyuania lutimaris</name>
    <dbReference type="NCBI Taxonomy" id="1538146"/>
    <lineage>
        <taxon>Bacteria</taxon>
        <taxon>Pseudomonadati</taxon>
        <taxon>Pseudomonadota</taxon>
        <taxon>Alphaproteobacteria</taxon>
        <taxon>Sphingomonadales</taxon>
        <taxon>Erythrobacteraceae</taxon>
        <taxon>Alteriqipengyuania</taxon>
    </lineage>
</organism>
<name>A0A395LJ62_9SPHN</name>
<evidence type="ECO:0000313" key="2">
    <source>
        <dbReference type="EMBL" id="RDS76998.1"/>
    </source>
</evidence>
<dbReference type="Pfam" id="PF22262">
    <property type="entry name" value="DUF6950"/>
    <property type="match status" value="1"/>
</dbReference>
<dbReference type="Proteomes" id="UP000254101">
    <property type="component" value="Unassembled WGS sequence"/>
</dbReference>
<feature type="domain" description="DUF6950" evidence="1">
    <location>
        <begin position="9"/>
        <end position="138"/>
    </location>
</feature>